<evidence type="ECO:0000313" key="2">
    <source>
        <dbReference type="EMBL" id="KIM35323.1"/>
    </source>
</evidence>
<keyword evidence="3" id="KW-1185">Reference proteome</keyword>
<gene>
    <name evidence="2" type="ORF">M413DRAFT_350412</name>
</gene>
<evidence type="ECO:0000313" key="3">
    <source>
        <dbReference type="Proteomes" id="UP000053424"/>
    </source>
</evidence>
<name>A0A0C2XBJ2_HEBCY</name>
<organism evidence="2 3">
    <name type="scientific">Hebeloma cylindrosporum</name>
    <dbReference type="NCBI Taxonomy" id="76867"/>
    <lineage>
        <taxon>Eukaryota</taxon>
        <taxon>Fungi</taxon>
        <taxon>Dikarya</taxon>
        <taxon>Basidiomycota</taxon>
        <taxon>Agaricomycotina</taxon>
        <taxon>Agaricomycetes</taxon>
        <taxon>Agaricomycetidae</taxon>
        <taxon>Agaricales</taxon>
        <taxon>Agaricineae</taxon>
        <taxon>Hymenogastraceae</taxon>
        <taxon>Hebeloma</taxon>
    </lineage>
</organism>
<proteinExistence type="predicted"/>
<dbReference type="HOGENOM" id="CLU_1428161_0_0_1"/>
<evidence type="ECO:0000256" key="1">
    <source>
        <dbReference type="SAM" id="Phobius"/>
    </source>
</evidence>
<keyword evidence="1" id="KW-0472">Membrane</keyword>
<reference evidence="2 3" key="1">
    <citation type="submission" date="2014-04" db="EMBL/GenBank/DDBJ databases">
        <authorList>
            <consortium name="DOE Joint Genome Institute"/>
            <person name="Kuo A."/>
            <person name="Gay G."/>
            <person name="Dore J."/>
            <person name="Kohler A."/>
            <person name="Nagy L.G."/>
            <person name="Floudas D."/>
            <person name="Copeland A."/>
            <person name="Barry K.W."/>
            <person name="Cichocki N."/>
            <person name="Veneault-Fourrey C."/>
            <person name="LaButti K."/>
            <person name="Lindquist E.A."/>
            <person name="Lipzen A."/>
            <person name="Lundell T."/>
            <person name="Morin E."/>
            <person name="Murat C."/>
            <person name="Sun H."/>
            <person name="Tunlid A."/>
            <person name="Henrissat B."/>
            <person name="Grigoriev I.V."/>
            <person name="Hibbett D.S."/>
            <person name="Martin F."/>
            <person name="Nordberg H.P."/>
            <person name="Cantor M.N."/>
            <person name="Hua S.X."/>
        </authorList>
    </citation>
    <scope>NUCLEOTIDE SEQUENCE [LARGE SCALE GENOMIC DNA]</scope>
    <source>
        <strain evidence="3">h7</strain>
    </source>
</reference>
<dbReference type="EMBL" id="KN831823">
    <property type="protein sequence ID" value="KIM35323.1"/>
    <property type="molecule type" value="Genomic_DNA"/>
</dbReference>
<sequence length="190" mass="21564">MAEREALGLSMEKPKQVRRSANSNLSSEPFLIFHWHAGKYGGSREISCGASPGYIPQKEYLIVFLLSDPSRMFPLMQFHTMRLIHIIILIMARLSLFCIGQEAMHRAQPQPSRTLSIHCNIHCNYDLLNTFRQHGTGFSWASHRSMTLWVAIARSLSSIRPAITIRAPPQADLEPDWSDLPRSASKEFMG</sequence>
<keyword evidence="1" id="KW-1133">Transmembrane helix</keyword>
<accession>A0A0C2XBJ2</accession>
<reference evidence="3" key="2">
    <citation type="submission" date="2015-01" db="EMBL/GenBank/DDBJ databases">
        <title>Evolutionary Origins and Diversification of the Mycorrhizal Mutualists.</title>
        <authorList>
            <consortium name="DOE Joint Genome Institute"/>
            <consortium name="Mycorrhizal Genomics Consortium"/>
            <person name="Kohler A."/>
            <person name="Kuo A."/>
            <person name="Nagy L.G."/>
            <person name="Floudas D."/>
            <person name="Copeland A."/>
            <person name="Barry K.W."/>
            <person name="Cichocki N."/>
            <person name="Veneault-Fourrey C."/>
            <person name="LaButti K."/>
            <person name="Lindquist E.A."/>
            <person name="Lipzen A."/>
            <person name="Lundell T."/>
            <person name="Morin E."/>
            <person name="Murat C."/>
            <person name="Riley R."/>
            <person name="Ohm R."/>
            <person name="Sun H."/>
            <person name="Tunlid A."/>
            <person name="Henrissat B."/>
            <person name="Grigoriev I.V."/>
            <person name="Hibbett D.S."/>
            <person name="Martin F."/>
        </authorList>
    </citation>
    <scope>NUCLEOTIDE SEQUENCE [LARGE SCALE GENOMIC DNA]</scope>
    <source>
        <strain evidence="3">h7</strain>
    </source>
</reference>
<dbReference type="Proteomes" id="UP000053424">
    <property type="component" value="Unassembled WGS sequence"/>
</dbReference>
<keyword evidence="1" id="KW-0812">Transmembrane</keyword>
<dbReference type="AlphaFoldDB" id="A0A0C2XBJ2"/>
<protein>
    <submittedName>
        <fullName evidence="2">Uncharacterized protein</fullName>
    </submittedName>
</protein>
<feature type="transmembrane region" description="Helical" evidence="1">
    <location>
        <begin position="82"/>
        <end position="100"/>
    </location>
</feature>